<proteinExistence type="predicted"/>
<comment type="caution">
    <text evidence="2">The sequence shown here is derived from an EMBL/GenBank/DDBJ whole genome shotgun (WGS) entry which is preliminary data.</text>
</comment>
<evidence type="ECO:0000256" key="1">
    <source>
        <dbReference type="SAM" id="MobiDB-lite"/>
    </source>
</evidence>
<accession>A0ABT3X0J3</accession>
<dbReference type="Proteomes" id="UP001208017">
    <property type="component" value="Unassembled WGS sequence"/>
</dbReference>
<name>A0ABT3X0J3_9BACL</name>
<dbReference type="EMBL" id="JAPMLT010000004">
    <property type="protein sequence ID" value="MCX7570429.1"/>
    <property type="molecule type" value="Genomic_DNA"/>
</dbReference>
<organism evidence="2 3">
    <name type="scientific">Tumebacillus lacus</name>
    <dbReference type="NCBI Taxonomy" id="2995335"/>
    <lineage>
        <taxon>Bacteria</taxon>
        <taxon>Bacillati</taxon>
        <taxon>Bacillota</taxon>
        <taxon>Bacilli</taxon>
        <taxon>Bacillales</taxon>
        <taxon>Alicyclobacillaceae</taxon>
        <taxon>Tumebacillus</taxon>
    </lineage>
</organism>
<gene>
    <name evidence="2" type="ORF">OS242_10685</name>
</gene>
<sequence>MTRDNTIPIQLGQYGPDPIIQFRSRNATVPIDPAKMSIAPPLARFVPTDPSRRQEPQGPLMKIFVPTALRPIAEQLPTLPVPVALMLGSDVEPRSDIKPPDPALFAGREPQTSKAQFPPEPERASDLPPGMIDLGSGPLVQKNAPPIPYVSCDMALSTAPHAEQLPTGYEPISAQEVPPGHSQFPPQPIMSEVPVGFEPIRAEQVPAGYDLIAA</sequence>
<dbReference type="RefSeq" id="WP_267151674.1">
    <property type="nucleotide sequence ID" value="NZ_JAPMLT010000004.1"/>
</dbReference>
<keyword evidence="3" id="KW-1185">Reference proteome</keyword>
<protein>
    <submittedName>
        <fullName evidence="2">Uncharacterized protein</fullName>
    </submittedName>
</protein>
<feature type="region of interest" description="Disordered" evidence="1">
    <location>
        <begin position="92"/>
        <end position="125"/>
    </location>
</feature>
<reference evidence="2 3" key="1">
    <citation type="submission" date="2022-11" db="EMBL/GenBank/DDBJ databases">
        <title>Study of microbial diversity in lake waters.</title>
        <authorList>
            <person name="Zhang J."/>
        </authorList>
    </citation>
    <scope>NUCLEOTIDE SEQUENCE [LARGE SCALE GENOMIC DNA]</scope>
    <source>
        <strain evidence="2 3">DT12</strain>
    </source>
</reference>
<evidence type="ECO:0000313" key="3">
    <source>
        <dbReference type="Proteomes" id="UP001208017"/>
    </source>
</evidence>
<evidence type="ECO:0000313" key="2">
    <source>
        <dbReference type="EMBL" id="MCX7570429.1"/>
    </source>
</evidence>